<dbReference type="InterPro" id="IPR011701">
    <property type="entry name" value="MFS"/>
</dbReference>
<feature type="transmembrane region" description="Helical" evidence="6">
    <location>
        <begin position="146"/>
        <end position="165"/>
    </location>
</feature>
<name>A0ABW1JIL3_9ACTN</name>
<reference evidence="9" key="1">
    <citation type="journal article" date="2019" name="Int. J. Syst. Evol. Microbiol.">
        <title>The Global Catalogue of Microorganisms (GCM) 10K type strain sequencing project: providing services to taxonomists for standard genome sequencing and annotation.</title>
        <authorList>
            <consortium name="The Broad Institute Genomics Platform"/>
            <consortium name="The Broad Institute Genome Sequencing Center for Infectious Disease"/>
            <person name="Wu L."/>
            <person name="Ma J."/>
        </authorList>
    </citation>
    <scope>NUCLEOTIDE SEQUENCE [LARGE SCALE GENOMIC DNA]</scope>
    <source>
        <strain evidence="9">KACC 14249</strain>
    </source>
</reference>
<evidence type="ECO:0000313" key="9">
    <source>
        <dbReference type="Proteomes" id="UP001596189"/>
    </source>
</evidence>
<keyword evidence="5 6" id="KW-0472">Membrane</keyword>
<keyword evidence="4 6" id="KW-1133">Transmembrane helix</keyword>
<evidence type="ECO:0000256" key="4">
    <source>
        <dbReference type="ARBA" id="ARBA00022989"/>
    </source>
</evidence>
<dbReference type="InterPro" id="IPR020846">
    <property type="entry name" value="MFS_dom"/>
</dbReference>
<dbReference type="Pfam" id="PF07690">
    <property type="entry name" value="MFS_1"/>
    <property type="match status" value="1"/>
</dbReference>
<evidence type="ECO:0000256" key="1">
    <source>
        <dbReference type="ARBA" id="ARBA00004651"/>
    </source>
</evidence>
<feature type="transmembrane region" description="Helical" evidence="6">
    <location>
        <begin position="252"/>
        <end position="271"/>
    </location>
</feature>
<dbReference type="PANTHER" id="PTHR43124:SF3">
    <property type="entry name" value="CHLORAMPHENICOL EFFLUX PUMP RV0191"/>
    <property type="match status" value="1"/>
</dbReference>
<feature type="transmembrane region" description="Helical" evidence="6">
    <location>
        <begin position="349"/>
        <end position="369"/>
    </location>
</feature>
<dbReference type="PROSITE" id="PS50850">
    <property type="entry name" value="MFS"/>
    <property type="match status" value="1"/>
</dbReference>
<accession>A0ABW1JIL3</accession>
<keyword evidence="3 6" id="KW-0812">Transmembrane</keyword>
<feature type="transmembrane region" description="Helical" evidence="6">
    <location>
        <begin position="308"/>
        <end position="328"/>
    </location>
</feature>
<dbReference type="CDD" id="cd17324">
    <property type="entry name" value="MFS_NepI_like"/>
    <property type="match status" value="1"/>
</dbReference>
<evidence type="ECO:0000259" key="7">
    <source>
        <dbReference type="PROSITE" id="PS50850"/>
    </source>
</evidence>
<dbReference type="InterPro" id="IPR036259">
    <property type="entry name" value="MFS_trans_sf"/>
</dbReference>
<dbReference type="SUPFAM" id="SSF103473">
    <property type="entry name" value="MFS general substrate transporter"/>
    <property type="match status" value="1"/>
</dbReference>
<keyword evidence="2" id="KW-1003">Cell membrane</keyword>
<dbReference type="PANTHER" id="PTHR43124">
    <property type="entry name" value="PURINE EFFLUX PUMP PBUE"/>
    <property type="match status" value="1"/>
</dbReference>
<feature type="transmembrane region" description="Helical" evidence="6">
    <location>
        <begin position="218"/>
        <end position="240"/>
    </location>
</feature>
<evidence type="ECO:0000256" key="2">
    <source>
        <dbReference type="ARBA" id="ARBA00022475"/>
    </source>
</evidence>
<proteinExistence type="predicted"/>
<comment type="caution">
    <text evidence="8">The sequence shown here is derived from an EMBL/GenBank/DDBJ whole genome shotgun (WGS) entry which is preliminary data.</text>
</comment>
<feature type="domain" description="Major facilitator superfamily (MFS) profile" evidence="7">
    <location>
        <begin position="21"/>
        <end position="397"/>
    </location>
</feature>
<dbReference type="InterPro" id="IPR050189">
    <property type="entry name" value="MFS_Efflux_Transporters"/>
</dbReference>
<evidence type="ECO:0000256" key="3">
    <source>
        <dbReference type="ARBA" id="ARBA00022692"/>
    </source>
</evidence>
<feature type="transmembrane region" description="Helical" evidence="6">
    <location>
        <begin position="60"/>
        <end position="80"/>
    </location>
</feature>
<evidence type="ECO:0000256" key="6">
    <source>
        <dbReference type="SAM" id="Phobius"/>
    </source>
</evidence>
<dbReference type="EMBL" id="JBHSRD010000006">
    <property type="protein sequence ID" value="MFC6008712.1"/>
    <property type="molecule type" value="Genomic_DNA"/>
</dbReference>
<dbReference type="Proteomes" id="UP001596189">
    <property type="component" value="Unassembled WGS sequence"/>
</dbReference>
<feature type="transmembrane region" description="Helical" evidence="6">
    <location>
        <begin position="177"/>
        <end position="197"/>
    </location>
</feature>
<sequence>MTRTATAATTAGPAFTGSAAAFVALAAGGFAIGTTEFVTMGLLPQIAQGMDVSIPAAGRIISAYALGVVVGAPLLAVLTARVSRTRLLLVLMAAFTVGNVASALAPNYPALMIARFLTGLPHGAYFGIAALVAASMAEPGRRGRAVVLPMLGLTAANVFGVPASAFLGEQYGWRSAYWFVAAVGVITMVLVWLRVPFVAALEGAAPREELRALAKPQVWLTLMIGAVGFGGMFAVYSYIAPILTHTSGWSTSAVPIALATFGIGMTFGTLAGGRLADWSVPRALLLGFAATLVTLLAFPFAARSTWGVAVEVLMLGFVTSATVGALQLRLMDVAGSGAASLGASLNHSSLNLANASGAFFGGIVIDAGYGWTSPALVGSAMAATGLVLSAISVLAQRRSRRRRAFEAHEASELSGAAA</sequence>
<keyword evidence="9" id="KW-1185">Reference proteome</keyword>
<protein>
    <submittedName>
        <fullName evidence="8">MFS transporter</fullName>
    </submittedName>
</protein>
<dbReference type="Gene3D" id="1.20.1250.20">
    <property type="entry name" value="MFS general substrate transporter like domains"/>
    <property type="match status" value="2"/>
</dbReference>
<gene>
    <name evidence="8" type="ORF">ACFQDO_16375</name>
</gene>
<organism evidence="8 9">
    <name type="scientific">Angustibacter luteus</name>
    <dbReference type="NCBI Taxonomy" id="658456"/>
    <lineage>
        <taxon>Bacteria</taxon>
        <taxon>Bacillati</taxon>
        <taxon>Actinomycetota</taxon>
        <taxon>Actinomycetes</taxon>
        <taxon>Kineosporiales</taxon>
        <taxon>Kineosporiaceae</taxon>
    </lineage>
</organism>
<evidence type="ECO:0000256" key="5">
    <source>
        <dbReference type="ARBA" id="ARBA00023136"/>
    </source>
</evidence>
<comment type="subcellular location">
    <subcellularLocation>
        <location evidence="1">Cell membrane</location>
        <topology evidence="1">Multi-pass membrane protein</topology>
    </subcellularLocation>
</comment>
<feature type="transmembrane region" description="Helical" evidence="6">
    <location>
        <begin position="283"/>
        <end position="302"/>
    </location>
</feature>
<dbReference type="RefSeq" id="WP_345714659.1">
    <property type="nucleotide sequence ID" value="NZ_BAABFP010000002.1"/>
</dbReference>
<evidence type="ECO:0000313" key="8">
    <source>
        <dbReference type="EMBL" id="MFC6008712.1"/>
    </source>
</evidence>
<feature type="transmembrane region" description="Helical" evidence="6">
    <location>
        <begin position="87"/>
        <end position="106"/>
    </location>
</feature>
<feature type="transmembrane region" description="Helical" evidence="6">
    <location>
        <begin position="375"/>
        <end position="395"/>
    </location>
</feature>
<feature type="transmembrane region" description="Helical" evidence="6">
    <location>
        <begin position="112"/>
        <end position="134"/>
    </location>
</feature>